<keyword evidence="3" id="KW-1185">Reference proteome</keyword>
<evidence type="ECO:0000313" key="3">
    <source>
        <dbReference type="Proteomes" id="UP000292554"/>
    </source>
</evidence>
<protein>
    <recommendedName>
        <fullName evidence="1">Pyrrolo-quinoline quinone repeat domain-containing protein</fullName>
    </recommendedName>
</protein>
<reference evidence="2 3" key="1">
    <citation type="submission" date="2019-02" db="EMBL/GenBank/DDBJ databases">
        <title>Corallincola luteus sp. nov., a marine bacterium isolated from surface sediment of Bohai Sea in China.</title>
        <authorList>
            <person name="Ren Q."/>
        </authorList>
    </citation>
    <scope>NUCLEOTIDE SEQUENCE [LARGE SCALE GENOMIC DNA]</scope>
    <source>
        <strain evidence="2 3">DASS28</strain>
    </source>
</reference>
<gene>
    <name evidence="2" type="ORF">EZV61_00015</name>
</gene>
<dbReference type="Gene3D" id="2.130.10.10">
    <property type="entry name" value="YVTN repeat-like/Quinoprotein amine dehydrogenase"/>
    <property type="match status" value="1"/>
</dbReference>
<dbReference type="Proteomes" id="UP000292554">
    <property type="component" value="Unassembled WGS sequence"/>
</dbReference>
<proteinExistence type="predicted"/>
<dbReference type="InterPro" id="IPR002372">
    <property type="entry name" value="PQQ_rpt_dom"/>
</dbReference>
<dbReference type="Gene3D" id="2.40.10.480">
    <property type="match status" value="1"/>
</dbReference>
<dbReference type="InterPro" id="IPR011047">
    <property type="entry name" value="Quinoprotein_ADH-like_sf"/>
</dbReference>
<evidence type="ECO:0000313" key="2">
    <source>
        <dbReference type="EMBL" id="TCI04399.1"/>
    </source>
</evidence>
<dbReference type="Pfam" id="PF13360">
    <property type="entry name" value="PQQ_2"/>
    <property type="match status" value="1"/>
</dbReference>
<feature type="domain" description="Pyrrolo-quinoline quinone repeat" evidence="1">
    <location>
        <begin position="159"/>
        <end position="364"/>
    </location>
</feature>
<dbReference type="SUPFAM" id="SSF50998">
    <property type="entry name" value="Quinoprotein alcohol dehydrogenase-like"/>
    <property type="match status" value="2"/>
</dbReference>
<organism evidence="2 3">
    <name type="scientific">Corallincola luteus</name>
    <dbReference type="NCBI Taxonomy" id="1775177"/>
    <lineage>
        <taxon>Bacteria</taxon>
        <taxon>Pseudomonadati</taxon>
        <taxon>Pseudomonadota</taxon>
        <taxon>Gammaproteobacteria</taxon>
        <taxon>Alteromonadales</taxon>
        <taxon>Psychromonadaceae</taxon>
        <taxon>Corallincola</taxon>
    </lineage>
</organism>
<dbReference type="RefSeq" id="WP_131413910.1">
    <property type="nucleotide sequence ID" value="NZ_SJXE01000001.1"/>
</dbReference>
<sequence length="385" mass="43494">MILCDGYTSYRVCEQRELVGFPLTLFKKIEVCVPSIFIYENNLYFPNEDGRLACYDQITFENIWVSDTDKLLPIYPLVSNDSILVVRYSDEKVSRIKLGNGEFIENLDFRYSSKWLINDEVIYARGYNRNKECKYSIKAICSNTFTIGWEYSRLDFGNFSVSKSYVLLKSDSGVFFALDKSGNELWSHSVSRNPSLFEIDGADLSQSSEGEGINSFNTTLGDPIIYDDRIGVLPVLCNQLAGIDLKTGDVLWLRKLSRSASSSRVAYGKILYCMGENHIEAICLNTGGVKKIIEVDTSLLHKKLNIKDIDFGLFTVTDTHIFAASQSCHVFVAINLSSGVIEWFFSPENPIGSTNVPYVSNGRVYFPCFKQLYVFEASNGFTSLR</sequence>
<comment type="caution">
    <text evidence="2">The sequence shown here is derived from an EMBL/GenBank/DDBJ whole genome shotgun (WGS) entry which is preliminary data.</text>
</comment>
<accession>A0ABY2AMG3</accession>
<dbReference type="PANTHER" id="PTHR34512">
    <property type="entry name" value="CELL SURFACE PROTEIN"/>
    <property type="match status" value="1"/>
</dbReference>
<evidence type="ECO:0000259" key="1">
    <source>
        <dbReference type="Pfam" id="PF13360"/>
    </source>
</evidence>
<dbReference type="EMBL" id="SJXE01000001">
    <property type="protein sequence ID" value="TCI04399.1"/>
    <property type="molecule type" value="Genomic_DNA"/>
</dbReference>
<dbReference type="PANTHER" id="PTHR34512:SF30">
    <property type="entry name" value="OUTER MEMBRANE PROTEIN ASSEMBLY FACTOR BAMB"/>
    <property type="match status" value="1"/>
</dbReference>
<dbReference type="InterPro" id="IPR015943">
    <property type="entry name" value="WD40/YVTN_repeat-like_dom_sf"/>
</dbReference>
<name>A0ABY2AMG3_9GAMM</name>